<feature type="compositionally biased region" description="Polar residues" evidence="6">
    <location>
        <begin position="191"/>
        <end position="200"/>
    </location>
</feature>
<keyword evidence="9" id="KW-1185">Reference proteome</keyword>
<comment type="subcellular location">
    <subcellularLocation>
        <location evidence="1">Endoplasmic reticulum</location>
    </subcellularLocation>
</comment>
<dbReference type="GO" id="GO:0070971">
    <property type="term" value="C:endoplasmic reticulum exit site"/>
    <property type="evidence" value="ECO:0007669"/>
    <property type="project" value="TreeGrafter"/>
</dbReference>
<dbReference type="GO" id="GO:0070973">
    <property type="term" value="P:protein localization to endoplasmic reticulum exit site"/>
    <property type="evidence" value="ECO:0007669"/>
    <property type="project" value="TreeGrafter"/>
</dbReference>
<dbReference type="GO" id="GO:0007030">
    <property type="term" value="P:Golgi organization"/>
    <property type="evidence" value="ECO:0007669"/>
    <property type="project" value="TreeGrafter"/>
</dbReference>
<feature type="compositionally biased region" description="Basic and acidic residues" evidence="6">
    <location>
        <begin position="52"/>
        <end position="61"/>
    </location>
</feature>
<evidence type="ECO:0000256" key="5">
    <source>
        <dbReference type="ARBA" id="ARBA00022892"/>
    </source>
</evidence>
<feature type="compositionally biased region" description="Polar residues" evidence="6">
    <location>
        <begin position="112"/>
        <end position="144"/>
    </location>
</feature>
<dbReference type="CDD" id="cd09233">
    <property type="entry name" value="ACE1-Sec16-like"/>
    <property type="match status" value="1"/>
</dbReference>
<keyword evidence="4" id="KW-0256">Endoplasmic reticulum</keyword>
<feature type="compositionally biased region" description="Pro residues" evidence="6">
    <location>
        <begin position="209"/>
        <end position="234"/>
    </location>
</feature>
<feature type="compositionally biased region" description="Polar residues" evidence="6">
    <location>
        <begin position="1323"/>
        <end position="1333"/>
    </location>
</feature>
<comment type="similarity">
    <text evidence="2">Belongs to the SEC16 family.</text>
</comment>
<accession>A0A151WFW4</accession>
<keyword evidence="5" id="KW-0931">ER-Golgi transport</keyword>
<feature type="compositionally biased region" description="Polar residues" evidence="6">
    <location>
        <begin position="236"/>
        <end position="252"/>
    </location>
</feature>
<feature type="non-terminal residue" evidence="8">
    <location>
        <position position="1"/>
    </location>
</feature>
<feature type="region of interest" description="Disordered" evidence="6">
    <location>
        <begin position="872"/>
        <end position="903"/>
    </location>
</feature>
<feature type="region of interest" description="Disordered" evidence="6">
    <location>
        <begin position="110"/>
        <end position="165"/>
    </location>
</feature>
<feature type="region of interest" description="Disordered" evidence="6">
    <location>
        <begin position="1323"/>
        <end position="1351"/>
    </location>
</feature>
<feature type="compositionally biased region" description="Polar residues" evidence="6">
    <location>
        <begin position="834"/>
        <end position="843"/>
    </location>
</feature>
<dbReference type="EMBL" id="KQ983203">
    <property type="protein sequence ID" value="KYQ46719.1"/>
    <property type="molecule type" value="Genomic_DNA"/>
</dbReference>
<reference evidence="8 9" key="1">
    <citation type="submission" date="2015-09" db="EMBL/GenBank/DDBJ databases">
        <title>Trachymyrmex zeteki WGS genome.</title>
        <authorList>
            <person name="Nygaard S."/>
            <person name="Hu H."/>
            <person name="Boomsma J."/>
            <person name="Zhang G."/>
        </authorList>
    </citation>
    <scope>NUCLEOTIDE SEQUENCE [LARGE SCALE GENOMIC DNA]</scope>
    <source>
        <strain evidence="8">Tzet28-1</strain>
        <tissue evidence="8">Whole body</tissue>
    </source>
</reference>
<feature type="region of interest" description="Disordered" evidence="6">
    <location>
        <begin position="731"/>
        <end position="755"/>
    </location>
</feature>
<feature type="region of interest" description="Disordered" evidence="6">
    <location>
        <begin position="771"/>
        <end position="846"/>
    </location>
</feature>
<feature type="compositionally biased region" description="Polar residues" evidence="6">
    <location>
        <begin position="152"/>
        <end position="165"/>
    </location>
</feature>
<name>A0A151WFW4_9HYME</name>
<feature type="domain" description="Sec16 Sec23-binding" evidence="7">
    <location>
        <begin position="925"/>
        <end position="1160"/>
    </location>
</feature>
<feature type="compositionally biased region" description="Basic and acidic residues" evidence="6">
    <location>
        <begin position="469"/>
        <end position="482"/>
    </location>
</feature>
<dbReference type="Proteomes" id="UP000075809">
    <property type="component" value="Unassembled WGS sequence"/>
</dbReference>
<feature type="compositionally biased region" description="Basic and acidic residues" evidence="6">
    <location>
        <begin position="872"/>
        <end position="884"/>
    </location>
</feature>
<feature type="compositionally biased region" description="Polar residues" evidence="6">
    <location>
        <begin position="816"/>
        <end position="825"/>
    </location>
</feature>
<dbReference type="GO" id="GO:0016192">
    <property type="term" value="P:vesicle-mediated transport"/>
    <property type="evidence" value="ECO:0007669"/>
    <property type="project" value="UniProtKB-KW"/>
</dbReference>
<proteinExistence type="inferred from homology"/>
<evidence type="ECO:0000259" key="7">
    <source>
        <dbReference type="Pfam" id="PF12931"/>
    </source>
</evidence>
<evidence type="ECO:0000256" key="3">
    <source>
        <dbReference type="ARBA" id="ARBA00022448"/>
    </source>
</evidence>
<dbReference type="Gene3D" id="1.25.40.1030">
    <property type="match status" value="1"/>
</dbReference>
<dbReference type="PANTHER" id="PTHR13402">
    <property type="entry name" value="RGPR-RELATED"/>
    <property type="match status" value="1"/>
</dbReference>
<dbReference type="Pfam" id="PF12931">
    <property type="entry name" value="TPR_Sec16"/>
    <property type="match status" value="1"/>
</dbReference>
<feature type="region of interest" description="Disordered" evidence="6">
    <location>
        <begin position="696"/>
        <end position="717"/>
    </location>
</feature>
<feature type="compositionally biased region" description="Basic and acidic residues" evidence="6">
    <location>
        <begin position="696"/>
        <end position="706"/>
    </location>
</feature>
<feature type="compositionally biased region" description="Basic and acidic residues" evidence="6">
    <location>
        <begin position="1334"/>
        <end position="1345"/>
    </location>
</feature>
<feature type="region of interest" description="Disordered" evidence="6">
    <location>
        <begin position="191"/>
        <end position="252"/>
    </location>
</feature>
<feature type="compositionally biased region" description="Polar residues" evidence="6">
    <location>
        <begin position="39"/>
        <end position="51"/>
    </location>
</feature>
<sequence>NPYRARPARSRVDHSATYGMHNQNMWIPMSGPQSDVPPNDTTQQSFTNQSKHASDTWKDPWDWNLDQQSDTQQQQSPPQQPPPQQQQHYIPSYQNQGQLISDSMRNHYYKNLNGNTSDVLNQNSVSGRNTPRSESACQTGSSYMDSFPPYANYNQSQQYPLPRQNNAKSNFEHAQWPNEHQSSNAAYTQQRLVPQQSQKDQPPLHLPSTHPPPTHPPPTHPPPTHPPPTHPPPMATHNNYNWSKDDTTNLPLQRNWQNHTDTLGQWQDQTTSQEMQQPTVDNQCAQSSQIYNAPIEGVNKEHSVNWSTNEQQSNEAGNKSNVVSNQWHNQNRESQPQSAHLIQTNNVDDAFASWPQSSNISASHNWRNSNVQNESVHATSTQWLQPTSADNSSFAQNVSQNNNSVRFAVNEWQQVHMAPFHYAPASTTVTAAAPTSVKNIVHTPNNNEQENEKQAAVASIATPVSPHDSISHAKSSDIKSPIGDHHNLNVLTDDTPKNDLSKTVLSEKDRSFDSTVTEELTSSFGHLNLNSKSGKHVDLLGESLEVQSNPVLQEGRAQHPANFNVASIRDNSVPDNMSVLPPDYASSGIENSHSVDSQPVVCQDPLISNTYQSGATKIIDSISQSGYQWDQWYNQNTLENAWYAKDHSRPPPKQWNTPEQNVENYENIQQSSDFINVEVVAPATLKERDIYGSRDSINKETLDNDPKPSASPKEATNIRDFREEVNNVEVLSVQQQQQQTRSHPPPLTEQMPDNYEFASNDRNTFLETGELTDSHQEHEPTPPSQDDENDEVPNDIPFLREVPGQSSTIDPRRNDPTGQEQTGQRLSDPRRNDPSGQEQSIQVRNIPDRNVVGVDIAGLLLRNKDAYPYDANKFRSQDVGRRESQISQRSGATGSDGSTQDISTLSEKIETKQRKTVEQITDEFRDTLLYGRVQEALEYAMNEGLWGHALFLASKLDKRTHASVMTRFANSLPSHDPLQTLYQLHSGRIPAIVTCVADPRWDDWRPHLAMIISNTSTNPEVNRRSITTLGDTLFARGDIHAAHFCYILAEIDFGTYGTNGVKLVLIGANHNKSYSEFFTMEAVMLTEIYEYARNLSDPHFTLVDLQTFKFDLTVKMVDCGLIEKALLYIEQIAINIANDPSKYKKSFIEAVYVLGDRIKYHDPVYKDAIEDAANVTWLNRLAEIVGKYQDEQAVENETYSSRTMIENQEIHEVKHQQQQPLQLPPLSSQQQWNTIQSDYNDGPTSMEVNTSEMQPLSLPTNIQATYDPNAQYMRNIDESVQYQQSQQDYWSQQLYQNNYGRNESMQSNWQQQSTPVYTLTDQTEVTNSQQQDKWNYETEREDKTPTPEVSNCRLTSDNILDPERLPNVTGTNLLRRRNVSVKSNPYIASAFDDNAPGHVPTFFNLSSDNLDVKVPNSRKRYPKLTMSYPKILPNNKVHSKDIRKPRRVDSIFSKPPCSQASVFLKCKIKKKNPSEDKEETAPDRLDKGNLSVSQTTDLDIQFSKLKLESLLASDLSFETKESHVTFSNEAQTLKQYCNFEEKKVMRVAPHIRRKDVICDTVDAWSYDSTGQNISESSRYKPLVFGGTYPIDLPLRFRNNNLVDDTSAKNSTSLTYDIDMPTKCD</sequence>
<feature type="compositionally biased region" description="Low complexity" evidence="6">
    <location>
        <begin position="66"/>
        <end position="77"/>
    </location>
</feature>
<evidence type="ECO:0000256" key="1">
    <source>
        <dbReference type="ARBA" id="ARBA00004240"/>
    </source>
</evidence>
<dbReference type="InterPro" id="IPR024298">
    <property type="entry name" value="Sec16_Sec23-bd"/>
</dbReference>
<evidence type="ECO:0000313" key="8">
    <source>
        <dbReference type="EMBL" id="KYQ46719.1"/>
    </source>
</evidence>
<evidence type="ECO:0000256" key="6">
    <source>
        <dbReference type="SAM" id="MobiDB-lite"/>
    </source>
</evidence>
<gene>
    <name evidence="8" type="ORF">ALC60_14240</name>
</gene>
<organism evidence="8 9">
    <name type="scientific">Mycetomoellerius zeteki</name>
    <dbReference type="NCBI Taxonomy" id="64791"/>
    <lineage>
        <taxon>Eukaryota</taxon>
        <taxon>Metazoa</taxon>
        <taxon>Ecdysozoa</taxon>
        <taxon>Arthropoda</taxon>
        <taxon>Hexapoda</taxon>
        <taxon>Insecta</taxon>
        <taxon>Pterygota</taxon>
        <taxon>Neoptera</taxon>
        <taxon>Endopterygota</taxon>
        <taxon>Hymenoptera</taxon>
        <taxon>Apocrita</taxon>
        <taxon>Aculeata</taxon>
        <taxon>Formicoidea</taxon>
        <taxon>Formicidae</taxon>
        <taxon>Myrmicinae</taxon>
        <taxon>Mycetomoellerius</taxon>
    </lineage>
</organism>
<feature type="compositionally biased region" description="Polar residues" evidence="6">
    <location>
        <begin position="885"/>
        <end position="903"/>
    </location>
</feature>
<protein>
    <submittedName>
        <fullName evidence="8">Protein transport protein Sec16A</fullName>
    </submittedName>
</protein>
<dbReference type="PANTHER" id="PTHR13402:SF6">
    <property type="entry name" value="SECRETORY 16, ISOFORM I"/>
    <property type="match status" value="1"/>
</dbReference>
<evidence type="ECO:0000256" key="2">
    <source>
        <dbReference type="ARBA" id="ARBA00005927"/>
    </source>
</evidence>
<evidence type="ECO:0000256" key="4">
    <source>
        <dbReference type="ARBA" id="ARBA00022824"/>
    </source>
</evidence>
<feature type="region of interest" description="Disordered" evidence="6">
    <location>
        <begin position="463"/>
        <end position="482"/>
    </location>
</feature>
<evidence type="ECO:0000313" key="9">
    <source>
        <dbReference type="Proteomes" id="UP000075809"/>
    </source>
</evidence>
<dbReference type="STRING" id="64791.A0A151WFW4"/>
<keyword evidence="3" id="KW-0813">Transport</keyword>
<dbReference type="GO" id="GO:0012507">
    <property type="term" value="C:ER to Golgi transport vesicle membrane"/>
    <property type="evidence" value="ECO:0007669"/>
    <property type="project" value="TreeGrafter"/>
</dbReference>
<feature type="region of interest" description="Disordered" evidence="6">
    <location>
        <begin position="1"/>
        <end position="88"/>
    </location>
</feature>